<dbReference type="Proteomes" id="UP000707206">
    <property type="component" value="Unassembled WGS sequence"/>
</dbReference>
<keyword evidence="10" id="KW-1185">Reference proteome</keyword>
<protein>
    <submittedName>
        <fullName evidence="9">L,D-transpeptidase</fullName>
    </submittedName>
</protein>
<evidence type="ECO:0000256" key="5">
    <source>
        <dbReference type="ARBA" id="ARBA00022984"/>
    </source>
</evidence>
<reference evidence="9" key="1">
    <citation type="submission" date="2019-07" db="EMBL/GenBank/DDBJ databases">
        <authorList>
            <person name="De-Chao Zhang Q."/>
        </authorList>
    </citation>
    <scope>NUCLEOTIDE SEQUENCE</scope>
    <source>
        <strain evidence="9">TP-CH-4</strain>
    </source>
</reference>
<feature type="active site" description="Proton donor/acceptor" evidence="7">
    <location>
        <position position="252"/>
    </location>
</feature>
<dbReference type="Pfam" id="PF03734">
    <property type="entry name" value="YkuD"/>
    <property type="match status" value="1"/>
</dbReference>
<keyword evidence="5 7" id="KW-0573">Peptidoglycan synthesis</keyword>
<dbReference type="Gene3D" id="2.40.440.10">
    <property type="entry name" value="L,D-transpeptidase catalytic domain-like"/>
    <property type="match status" value="1"/>
</dbReference>
<evidence type="ECO:0000256" key="7">
    <source>
        <dbReference type="PROSITE-ProRule" id="PRU01373"/>
    </source>
</evidence>
<evidence type="ECO:0000256" key="2">
    <source>
        <dbReference type="ARBA" id="ARBA00005992"/>
    </source>
</evidence>
<proteinExistence type="inferred from homology"/>
<dbReference type="PROSITE" id="PS52029">
    <property type="entry name" value="LD_TPASE"/>
    <property type="match status" value="1"/>
</dbReference>
<dbReference type="GO" id="GO:0008360">
    <property type="term" value="P:regulation of cell shape"/>
    <property type="evidence" value="ECO:0007669"/>
    <property type="project" value="UniProtKB-UniRule"/>
</dbReference>
<accession>A0A967E5N1</accession>
<evidence type="ECO:0000256" key="3">
    <source>
        <dbReference type="ARBA" id="ARBA00022679"/>
    </source>
</evidence>
<dbReference type="InterPro" id="IPR050979">
    <property type="entry name" value="LD-transpeptidase"/>
</dbReference>
<evidence type="ECO:0000259" key="8">
    <source>
        <dbReference type="PROSITE" id="PS52029"/>
    </source>
</evidence>
<dbReference type="InterPro" id="IPR005490">
    <property type="entry name" value="LD_TPept_cat_dom"/>
</dbReference>
<dbReference type="InterPro" id="IPR038063">
    <property type="entry name" value="Transpep_catalytic_dom"/>
</dbReference>
<evidence type="ECO:0000256" key="1">
    <source>
        <dbReference type="ARBA" id="ARBA00004752"/>
    </source>
</evidence>
<comment type="pathway">
    <text evidence="1 7">Cell wall biogenesis; peptidoglycan biosynthesis.</text>
</comment>
<evidence type="ECO:0000256" key="4">
    <source>
        <dbReference type="ARBA" id="ARBA00022960"/>
    </source>
</evidence>
<dbReference type="GO" id="GO:0071972">
    <property type="term" value="F:peptidoglycan L,D-transpeptidase activity"/>
    <property type="evidence" value="ECO:0007669"/>
    <property type="project" value="TreeGrafter"/>
</dbReference>
<feature type="active site" description="Nucleophile" evidence="7">
    <location>
        <position position="268"/>
    </location>
</feature>
<dbReference type="RefSeq" id="WP_152574092.1">
    <property type="nucleotide sequence ID" value="NZ_VIKU02000002.1"/>
</dbReference>
<keyword evidence="4 7" id="KW-0133">Cell shape</keyword>
<dbReference type="GO" id="GO:0016740">
    <property type="term" value="F:transferase activity"/>
    <property type="evidence" value="ECO:0007669"/>
    <property type="project" value="UniProtKB-KW"/>
</dbReference>
<dbReference type="PANTHER" id="PTHR30582">
    <property type="entry name" value="L,D-TRANSPEPTIDASE"/>
    <property type="match status" value="1"/>
</dbReference>
<keyword evidence="6 7" id="KW-0961">Cell wall biogenesis/degradation</keyword>
<feature type="domain" description="L,D-TPase catalytic" evidence="8">
    <location>
        <begin position="148"/>
        <end position="292"/>
    </location>
</feature>
<dbReference type="SUPFAM" id="SSF141523">
    <property type="entry name" value="L,D-transpeptidase catalytic domain-like"/>
    <property type="match status" value="1"/>
</dbReference>
<evidence type="ECO:0000313" key="9">
    <source>
        <dbReference type="EMBL" id="NHF59597.1"/>
    </source>
</evidence>
<reference evidence="9" key="2">
    <citation type="submission" date="2020-03" db="EMBL/GenBank/DDBJ databases">
        <title>Flavobacteriaceae bacterium strain TP-CH-4, a member of the family Flavobacteriaceae isolated from a deep-sea seamount.</title>
        <authorList>
            <person name="Zhang D.-C."/>
        </authorList>
    </citation>
    <scope>NUCLEOTIDE SEQUENCE</scope>
    <source>
        <strain evidence="9">TP-CH-4</strain>
    </source>
</reference>
<dbReference type="GO" id="GO:0018104">
    <property type="term" value="P:peptidoglycan-protein cross-linking"/>
    <property type="evidence" value="ECO:0007669"/>
    <property type="project" value="TreeGrafter"/>
</dbReference>
<name>A0A967E5N1_9FLAO</name>
<dbReference type="GO" id="GO:0005576">
    <property type="term" value="C:extracellular region"/>
    <property type="evidence" value="ECO:0007669"/>
    <property type="project" value="TreeGrafter"/>
</dbReference>
<evidence type="ECO:0000313" key="10">
    <source>
        <dbReference type="Proteomes" id="UP000707206"/>
    </source>
</evidence>
<dbReference type="EMBL" id="VIKU02000002">
    <property type="protein sequence ID" value="NHF59597.1"/>
    <property type="molecule type" value="Genomic_DNA"/>
</dbReference>
<sequence length="315" mass="36488">MFSLFPLRKIGYQWLLLLIMCSCNHRNPGVVDNTFDQTELLQDSIEKRILPINVKVPHDVEVAKYFDYIDSLVARYDSLVPYPLSEHLLIRANPWVIDTLKNTDYYRMKQRDSFVYDQRKMVVLSKGSNLSIPDSLTANRLLQAIENTEIDINIPEFKLRIYEDSVLLYTFPIRVGQNRKRYLAFGDRITDLRTKEGKGFIVAHVKEPDFYNPVDGKQFFLTKRDDGKTTVMPQIPWIETEINGVRNGQMIHPTTNPATLGKAYSNGCIGTKEADAWVIYYHAPIGTKIKIRYDLEVYEEGQVIFLLKDIYGYGN</sequence>
<dbReference type="CDD" id="cd16913">
    <property type="entry name" value="YkuD_like"/>
    <property type="match status" value="1"/>
</dbReference>
<dbReference type="AlphaFoldDB" id="A0A967E5N1"/>
<comment type="similarity">
    <text evidence="2">Belongs to the YkuD family.</text>
</comment>
<gene>
    <name evidence="9" type="ORF">FK220_009615</name>
</gene>
<organism evidence="9 10">
    <name type="scientific">Pelagihabitans pacificus</name>
    <dbReference type="NCBI Taxonomy" id="2696054"/>
    <lineage>
        <taxon>Bacteria</taxon>
        <taxon>Pseudomonadati</taxon>
        <taxon>Bacteroidota</taxon>
        <taxon>Flavobacteriia</taxon>
        <taxon>Flavobacteriales</taxon>
        <taxon>Flavobacteriaceae</taxon>
        <taxon>Pelagihabitans</taxon>
    </lineage>
</organism>
<comment type="caution">
    <text evidence="9">The sequence shown here is derived from an EMBL/GenBank/DDBJ whole genome shotgun (WGS) entry which is preliminary data.</text>
</comment>
<dbReference type="GO" id="GO:0071555">
    <property type="term" value="P:cell wall organization"/>
    <property type="evidence" value="ECO:0007669"/>
    <property type="project" value="UniProtKB-UniRule"/>
</dbReference>
<evidence type="ECO:0000256" key="6">
    <source>
        <dbReference type="ARBA" id="ARBA00023316"/>
    </source>
</evidence>
<keyword evidence="3" id="KW-0808">Transferase</keyword>